<name>A0A8C0XDR3_CASCN</name>
<dbReference type="Ensembl" id="ENSCCNT00000033729.1">
    <property type="protein sequence ID" value="ENSCCNP00000026614.1"/>
    <property type="gene ID" value="ENSCCNG00000025814.1"/>
</dbReference>
<organism evidence="2">
    <name type="scientific">Castor canadensis</name>
    <name type="common">American beaver</name>
    <dbReference type="NCBI Taxonomy" id="51338"/>
    <lineage>
        <taxon>Eukaryota</taxon>
        <taxon>Metazoa</taxon>
        <taxon>Chordata</taxon>
        <taxon>Craniata</taxon>
        <taxon>Vertebrata</taxon>
        <taxon>Euteleostomi</taxon>
        <taxon>Mammalia</taxon>
        <taxon>Eutheria</taxon>
        <taxon>Euarchontoglires</taxon>
        <taxon>Glires</taxon>
        <taxon>Rodentia</taxon>
        <taxon>Castorimorpha</taxon>
        <taxon>Castoridae</taxon>
        <taxon>Castor</taxon>
    </lineage>
</organism>
<feature type="transmembrane region" description="Helical" evidence="1">
    <location>
        <begin position="57"/>
        <end position="78"/>
    </location>
</feature>
<dbReference type="AlphaFoldDB" id="A0A8C0XDR3"/>
<keyword evidence="1" id="KW-0812">Transmembrane</keyword>
<protein>
    <submittedName>
        <fullName evidence="2">Uncharacterized protein</fullName>
    </submittedName>
</protein>
<reference evidence="2" key="1">
    <citation type="submission" date="2023-09" db="UniProtKB">
        <authorList>
            <consortium name="Ensembl"/>
        </authorList>
    </citation>
    <scope>IDENTIFICATION</scope>
</reference>
<feature type="transmembrane region" description="Helical" evidence="1">
    <location>
        <begin position="12"/>
        <end position="37"/>
    </location>
</feature>
<proteinExistence type="predicted"/>
<evidence type="ECO:0000256" key="1">
    <source>
        <dbReference type="SAM" id="Phobius"/>
    </source>
</evidence>
<keyword evidence="1" id="KW-1133">Transmembrane helix</keyword>
<sequence>SIHSGSEFYNLLHIICFTCMTMLNKAYVIVYDLFYVLLHFVRKYFIEDFQISVHQGYWLITFSFFDALLLGFGIWVILDS</sequence>
<evidence type="ECO:0000313" key="2">
    <source>
        <dbReference type="Ensembl" id="ENSCCNP00000026614.1"/>
    </source>
</evidence>
<keyword evidence="1" id="KW-0472">Membrane</keyword>
<accession>A0A8C0XDR3</accession>